<evidence type="ECO:0000313" key="3">
    <source>
        <dbReference type="Proteomes" id="UP001222087"/>
    </source>
</evidence>
<keyword evidence="3" id="KW-1185">Reference proteome</keyword>
<dbReference type="Proteomes" id="UP001222087">
    <property type="component" value="Chromosome"/>
</dbReference>
<keyword evidence="1" id="KW-0175">Coiled coil</keyword>
<organism evidence="2 3">
    <name type="scientific">Legionella cardiaca</name>
    <dbReference type="NCBI Taxonomy" id="1071983"/>
    <lineage>
        <taxon>Bacteria</taxon>
        <taxon>Pseudomonadati</taxon>
        <taxon>Pseudomonadota</taxon>
        <taxon>Gammaproteobacteria</taxon>
        <taxon>Legionellales</taxon>
        <taxon>Legionellaceae</taxon>
        <taxon>Legionella</taxon>
    </lineage>
</organism>
<dbReference type="EMBL" id="CP119078">
    <property type="protein sequence ID" value="WED43540.1"/>
    <property type="molecule type" value="Genomic_DNA"/>
</dbReference>
<name>A0ABY8AVK7_9GAMM</name>
<evidence type="ECO:0000313" key="2">
    <source>
        <dbReference type="EMBL" id="WED43540.1"/>
    </source>
</evidence>
<proteinExistence type="predicted"/>
<evidence type="ECO:0008006" key="4">
    <source>
        <dbReference type="Google" id="ProtNLM"/>
    </source>
</evidence>
<reference evidence="2 3" key="1">
    <citation type="submission" date="2023-02" db="EMBL/GenBank/DDBJ databases">
        <title>Genome Sequence of L. cardiaca H63T.</title>
        <authorList>
            <person name="Lopez A.E."/>
            <person name="Cianciotto N.P."/>
        </authorList>
    </citation>
    <scope>NUCLEOTIDE SEQUENCE [LARGE SCALE GENOMIC DNA]</scope>
    <source>
        <strain evidence="2 3">H63</strain>
    </source>
</reference>
<protein>
    <recommendedName>
        <fullName evidence="4">VipE</fullName>
    </recommendedName>
</protein>
<feature type="coiled-coil region" evidence="1">
    <location>
        <begin position="201"/>
        <end position="228"/>
    </location>
</feature>
<evidence type="ECO:0000256" key="1">
    <source>
        <dbReference type="SAM" id="Coils"/>
    </source>
</evidence>
<accession>A0ABY8AVK7</accession>
<sequence>MISMTTYWQLFQDYLINLPASPGNQEYLRQHSTAKAMIKIGLGIEQLGITEIKQVVNKLHEKAKLFHHRVAFSVAEEKYFFYLPKITTQESLMFAIIYYQHLKAYANVSYQGSITFSWFKQIIINGVNEKKVTTRLQSMALLEEIKKYCQNQHIDLDEPQLTRADSESIKDYVARVVSLCSVELPANNVTPSDETVGVDATKKLEDSLQALTEKKDQVISKINSLSQRLTTFHMTTENYIQFNHHWSNTFFITKFYYWLISFLYRVPQIENLKAIQKQYTTSEIALKEEFTPYESAETYRLALNNQLEEITKEYAHTQEQLTQSKLEQLKQQQESAVKPNLCAPPSEKESLDLKEDTDELIEEDLKGDSISAADFYYGFFKEHLPSRYTVQAIAVGAAAIVTQQLLY</sequence>
<gene>
    <name evidence="2" type="ORF">PXX05_01840</name>
</gene>
<dbReference type="RefSeq" id="WP_275089349.1">
    <property type="nucleotide sequence ID" value="NZ_CP119078.1"/>
</dbReference>
<feature type="coiled-coil region" evidence="1">
    <location>
        <begin position="293"/>
        <end position="327"/>
    </location>
</feature>